<name>A0A1H5FAU6_9MICO</name>
<dbReference type="OrthoDB" id="5241788at2"/>
<accession>A0A1H5FAU6</accession>
<dbReference type="InterPro" id="IPR030395">
    <property type="entry name" value="GP_PDE_dom"/>
</dbReference>
<sequence>MRLPAGPLALAHRGGAGLPANAGIENSLAAIRNAVDLGYTYIETDVRASRDGVPFIVHDEDLRRITGDVRRVADLTAAELRAATLTGGAAIPTLDEVLEEFGHLWLNLDMKSDDAVEPAITTVRRHGMAERVVVASFSTSRLAQVRRLAPEFATSASPLEVAAMLMGFSRSAVRNGAVAVQVPRRWRGKEMVTPAFIRRVHRQGMQVHVWTIDDAATIRLLLDRGVDAIVSDRVDVLRDVLVERGQWPAPTLGE</sequence>
<organism evidence="2 3">
    <name type="scientific">Ruania alba</name>
    <dbReference type="NCBI Taxonomy" id="648782"/>
    <lineage>
        <taxon>Bacteria</taxon>
        <taxon>Bacillati</taxon>
        <taxon>Actinomycetota</taxon>
        <taxon>Actinomycetes</taxon>
        <taxon>Micrococcales</taxon>
        <taxon>Ruaniaceae</taxon>
        <taxon>Ruania</taxon>
    </lineage>
</organism>
<proteinExistence type="predicted"/>
<evidence type="ECO:0000259" key="1">
    <source>
        <dbReference type="PROSITE" id="PS51704"/>
    </source>
</evidence>
<protein>
    <submittedName>
        <fullName evidence="2">Glycerophosphoryl diester phosphodiesterase</fullName>
    </submittedName>
</protein>
<dbReference type="GO" id="GO:0006629">
    <property type="term" value="P:lipid metabolic process"/>
    <property type="evidence" value="ECO:0007669"/>
    <property type="project" value="InterPro"/>
</dbReference>
<dbReference type="AlphaFoldDB" id="A0A1H5FAU6"/>
<evidence type="ECO:0000313" key="3">
    <source>
        <dbReference type="Proteomes" id="UP000199220"/>
    </source>
</evidence>
<dbReference type="STRING" id="648782.SAMN04488554_1284"/>
<dbReference type="Pfam" id="PF03009">
    <property type="entry name" value="GDPD"/>
    <property type="match status" value="1"/>
</dbReference>
<dbReference type="PANTHER" id="PTHR43805:SF1">
    <property type="entry name" value="GP-PDE DOMAIN-CONTAINING PROTEIN"/>
    <property type="match status" value="1"/>
</dbReference>
<keyword evidence="3" id="KW-1185">Reference proteome</keyword>
<dbReference type="PANTHER" id="PTHR43805">
    <property type="entry name" value="GLYCEROPHOSPHORYL DIESTER PHOSPHODIESTERASE"/>
    <property type="match status" value="1"/>
</dbReference>
<dbReference type="SUPFAM" id="SSF51695">
    <property type="entry name" value="PLC-like phosphodiesterases"/>
    <property type="match status" value="1"/>
</dbReference>
<dbReference type="EMBL" id="FNTX01000001">
    <property type="protein sequence ID" value="SEE00512.1"/>
    <property type="molecule type" value="Genomic_DNA"/>
</dbReference>
<feature type="domain" description="GP-PDE" evidence="1">
    <location>
        <begin position="7"/>
        <end position="241"/>
    </location>
</feature>
<gene>
    <name evidence="2" type="ORF">SAMN04488554_1284</name>
</gene>
<dbReference type="Gene3D" id="3.20.20.190">
    <property type="entry name" value="Phosphatidylinositol (PI) phosphodiesterase"/>
    <property type="match status" value="1"/>
</dbReference>
<evidence type="ECO:0000313" key="2">
    <source>
        <dbReference type="EMBL" id="SEE00512.1"/>
    </source>
</evidence>
<dbReference type="RefSeq" id="WP_089772178.1">
    <property type="nucleotide sequence ID" value="NZ_FNTX01000001.1"/>
</dbReference>
<dbReference type="PROSITE" id="PS51704">
    <property type="entry name" value="GP_PDE"/>
    <property type="match status" value="1"/>
</dbReference>
<dbReference type="Proteomes" id="UP000199220">
    <property type="component" value="Unassembled WGS sequence"/>
</dbReference>
<dbReference type="GO" id="GO:0008081">
    <property type="term" value="F:phosphoric diester hydrolase activity"/>
    <property type="evidence" value="ECO:0007669"/>
    <property type="project" value="InterPro"/>
</dbReference>
<dbReference type="InterPro" id="IPR017946">
    <property type="entry name" value="PLC-like_Pdiesterase_TIM-brl"/>
</dbReference>
<reference evidence="3" key="1">
    <citation type="submission" date="2016-10" db="EMBL/GenBank/DDBJ databases">
        <authorList>
            <person name="Varghese N."/>
            <person name="Submissions S."/>
        </authorList>
    </citation>
    <scope>NUCLEOTIDE SEQUENCE [LARGE SCALE GENOMIC DNA]</scope>
    <source>
        <strain evidence="3">DSM 21368</strain>
    </source>
</reference>